<keyword evidence="2" id="KW-1185">Reference proteome</keyword>
<comment type="caution">
    <text evidence="1">The sequence shown here is derived from an EMBL/GenBank/DDBJ whole genome shotgun (WGS) entry which is preliminary data.</text>
</comment>
<proteinExistence type="predicted"/>
<evidence type="ECO:0000313" key="2">
    <source>
        <dbReference type="Proteomes" id="UP001595867"/>
    </source>
</evidence>
<name>A0ABV8IRC5_9ACTN</name>
<sequence length="101" mass="10884">MPDTQTAPNSWLEAAEQIASRTDVLTALVAGDRTKQQLAARLGITLDPVLGISLVLDTLLTSLLCDGLLFMRVVDRQWHHLPSKKGRALVAQQAGTAVPAR</sequence>
<evidence type="ECO:0000313" key="1">
    <source>
        <dbReference type="EMBL" id="MFC4066764.1"/>
    </source>
</evidence>
<reference evidence="2" key="1">
    <citation type="journal article" date="2019" name="Int. J. Syst. Evol. Microbiol.">
        <title>The Global Catalogue of Microorganisms (GCM) 10K type strain sequencing project: providing services to taxonomists for standard genome sequencing and annotation.</title>
        <authorList>
            <consortium name="The Broad Institute Genomics Platform"/>
            <consortium name="The Broad Institute Genome Sequencing Center for Infectious Disease"/>
            <person name="Wu L."/>
            <person name="Ma J."/>
        </authorList>
    </citation>
    <scope>NUCLEOTIDE SEQUENCE [LARGE SCALE GENOMIC DNA]</scope>
    <source>
        <strain evidence="2">TBRC 5832</strain>
    </source>
</reference>
<protein>
    <submittedName>
        <fullName evidence="1">Uncharacterized protein</fullName>
    </submittedName>
</protein>
<dbReference type="EMBL" id="JBHSBL010000016">
    <property type="protein sequence ID" value="MFC4066764.1"/>
    <property type="molecule type" value="Genomic_DNA"/>
</dbReference>
<organism evidence="1 2">
    <name type="scientific">Actinoplanes subglobosus</name>
    <dbReference type="NCBI Taxonomy" id="1547892"/>
    <lineage>
        <taxon>Bacteria</taxon>
        <taxon>Bacillati</taxon>
        <taxon>Actinomycetota</taxon>
        <taxon>Actinomycetes</taxon>
        <taxon>Micromonosporales</taxon>
        <taxon>Micromonosporaceae</taxon>
        <taxon>Actinoplanes</taxon>
    </lineage>
</organism>
<dbReference type="RefSeq" id="WP_378067737.1">
    <property type="nucleotide sequence ID" value="NZ_JBHSBL010000016.1"/>
</dbReference>
<gene>
    <name evidence="1" type="ORF">ACFO0C_17640</name>
</gene>
<accession>A0ABV8IRC5</accession>
<dbReference type="Proteomes" id="UP001595867">
    <property type="component" value="Unassembled WGS sequence"/>
</dbReference>